<dbReference type="GO" id="GO:0003993">
    <property type="term" value="F:acid phosphatase activity"/>
    <property type="evidence" value="ECO:0007669"/>
    <property type="project" value="TreeGrafter"/>
</dbReference>
<dbReference type="EMBL" id="MU003814">
    <property type="protein sequence ID" value="KAF2719221.1"/>
    <property type="molecule type" value="Genomic_DNA"/>
</dbReference>
<evidence type="ECO:0000256" key="1">
    <source>
        <dbReference type="ARBA" id="ARBA00022801"/>
    </source>
</evidence>
<dbReference type="AlphaFoldDB" id="A0A9P4UNB0"/>
<dbReference type="PANTHER" id="PTHR20963">
    <property type="entry name" value="MULTIPLE INOSITOL POLYPHOSPHATE PHOSPHATASE-RELATED"/>
    <property type="match status" value="1"/>
</dbReference>
<feature type="chain" id="PRO_5040410649" evidence="2">
    <location>
        <begin position="20"/>
        <end position="567"/>
    </location>
</feature>
<keyword evidence="2" id="KW-0732">Signal</keyword>
<evidence type="ECO:0000313" key="3">
    <source>
        <dbReference type="EMBL" id="KAF2719221.1"/>
    </source>
</evidence>
<dbReference type="InterPro" id="IPR029033">
    <property type="entry name" value="His_PPase_superfam"/>
</dbReference>
<feature type="signal peptide" evidence="2">
    <location>
        <begin position="1"/>
        <end position="19"/>
    </location>
</feature>
<keyword evidence="1" id="KW-0378">Hydrolase</keyword>
<dbReference type="Pfam" id="PF00328">
    <property type="entry name" value="His_Phos_2"/>
    <property type="match status" value="1"/>
</dbReference>
<evidence type="ECO:0000313" key="4">
    <source>
        <dbReference type="Proteomes" id="UP000799441"/>
    </source>
</evidence>
<dbReference type="PANTHER" id="PTHR20963:SF43">
    <property type="entry name" value="PUTATIVE (AFU_ORTHOLOGUE AFUA_7G01240)-RELATED"/>
    <property type="match status" value="1"/>
</dbReference>
<reference evidence="3" key="1">
    <citation type="journal article" date="2020" name="Stud. Mycol.">
        <title>101 Dothideomycetes genomes: a test case for predicting lifestyles and emergence of pathogens.</title>
        <authorList>
            <person name="Haridas S."/>
            <person name="Albert R."/>
            <person name="Binder M."/>
            <person name="Bloem J."/>
            <person name="Labutti K."/>
            <person name="Salamov A."/>
            <person name="Andreopoulos B."/>
            <person name="Baker S."/>
            <person name="Barry K."/>
            <person name="Bills G."/>
            <person name="Bluhm B."/>
            <person name="Cannon C."/>
            <person name="Castanera R."/>
            <person name="Culley D."/>
            <person name="Daum C."/>
            <person name="Ezra D."/>
            <person name="Gonzalez J."/>
            <person name="Henrissat B."/>
            <person name="Kuo A."/>
            <person name="Liang C."/>
            <person name="Lipzen A."/>
            <person name="Lutzoni F."/>
            <person name="Magnuson J."/>
            <person name="Mondo S."/>
            <person name="Nolan M."/>
            <person name="Ohm R."/>
            <person name="Pangilinan J."/>
            <person name="Park H.-J."/>
            <person name="Ramirez L."/>
            <person name="Alfaro M."/>
            <person name="Sun H."/>
            <person name="Tritt A."/>
            <person name="Yoshinaga Y."/>
            <person name="Zwiers L.-H."/>
            <person name="Turgeon B."/>
            <person name="Goodwin S."/>
            <person name="Spatafora J."/>
            <person name="Crous P."/>
            <person name="Grigoriev I."/>
        </authorList>
    </citation>
    <scope>NUCLEOTIDE SEQUENCE</scope>
    <source>
        <strain evidence="3">CBS 116435</strain>
    </source>
</reference>
<dbReference type="OrthoDB" id="6509975at2759"/>
<organism evidence="3 4">
    <name type="scientific">Polychaeton citri CBS 116435</name>
    <dbReference type="NCBI Taxonomy" id="1314669"/>
    <lineage>
        <taxon>Eukaryota</taxon>
        <taxon>Fungi</taxon>
        <taxon>Dikarya</taxon>
        <taxon>Ascomycota</taxon>
        <taxon>Pezizomycotina</taxon>
        <taxon>Dothideomycetes</taxon>
        <taxon>Dothideomycetidae</taxon>
        <taxon>Capnodiales</taxon>
        <taxon>Capnodiaceae</taxon>
        <taxon>Polychaeton</taxon>
    </lineage>
</organism>
<evidence type="ECO:0000256" key="2">
    <source>
        <dbReference type="SAM" id="SignalP"/>
    </source>
</evidence>
<comment type="caution">
    <text evidence="3">The sequence shown here is derived from an EMBL/GenBank/DDBJ whole genome shotgun (WGS) entry which is preliminary data.</text>
</comment>
<protein>
    <submittedName>
        <fullName evidence="3">Phosphoglycerate mutase-like protein</fullName>
    </submittedName>
</protein>
<name>A0A9P4UNB0_9PEZI</name>
<gene>
    <name evidence="3" type="ORF">K431DRAFT_286954</name>
</gene>
<keyword evidence="4" id="KW-1185">Reference proteome</keyword>
<dbReference type="CDD" id="cd07061">
    <property type="entry name" value="HP_HAP_like"/>
    <property type="match status" value="1"/>
</dbReference>
<accession>A0A9P4UNB0</accession>
<proteinExistence type="predicted"/>
<sequence>MLSITGAALLSGLMSLSEAQWQHHGPPNGPSHGRPGPQILKDIDTISLYWGQVSPYRDNSPDAFGIDYTGLPDGCQIEQAHTLQRHSQRFPTGYFDDGTNDERLAEKVSNFTSANPGAKFSGPLAFLNSYRYNLGASYLTGLGASTEFMSGVQFWNRYGRILYNASEEQLYYEPQYANGTARVKPVLRTTGQSRIENSQISWSLGFFGPSFQEVPDPTLAAFGNGSWFDVVIIPEGGTENNTLAAYDSCFADFVEGIGDIGDIDAFYVYKDIYLQDATKRLQRYVPDGFNLTTNDTYAMQSLCAYETGYTSASSFCTLFTLDEWAGFESSLDIAYYYDYGYGNPTGRAQGVGYVQELLARLTNQYITSSNSSVNSTLTDNPDTFPLGRPFYADFSHDDIIISALAAMSVDYFKDPPSLSDYPPDPSRKFNLRKLTPFGARMITEVIGCADPNPAPVEEDRVYYYPEQYGYDASNAPYKFVRMRLNHGIVPLDSIRGGYCKGRADGLCALEDFLESQWEAEKLANYDFSCFANYTVVDVESGRDFDGTVNTTSHGIVVYPGNLTADDF</sequence>
<dbReference type="Gene3D" id="3.40.50.1240">
    <property type="entry name" value="Phosphoglycerate mutase-like"/>
    <property type="match status" value="1"/>
</dbReference>
<dbReference type="SUPFAM" id="SSF53254">
    <property type="entry name" value="Phosphoglycerate mutase-like"/>
    <property type="match status" value="1"/>
</dbReference>
<dbReference type="Proteomes" id="UP000799441">
    <property type="component" value="Unassembled WGS sequence"/>
</dbReference>
<dbReference type="InterPro" id="IPR000560">
    <property type="entry name" value="His_Pase_clade-2"/>
</dbReference>